<dbReference type="PANTHER" id="PTHR19282">
    <property type="entry name" value="TETRASPANIN"/>
    <property type="match status" value="1"/>
</dbReference>
<dbReference type="CDD" id="cd03127">
    <property type="entry name" value="tetraspanin_LEL"/>
    <property type="match status" value="1"/>
</dbReference>
<dbReference type="Proteomes" id="UP001652582">
    <property type="component" value="Chromosome 5"/>
</dbReference>
<gene>
    <name evidence="9" type="primary">LOC112057271</name>
</gene>
<dbReference type="InterPro" id="IPR008952">
    <property type="entry name" value="Tetraspanin_EC2_sf"/>
</dbReference>
<comment type="caution">
    <text evidence="6">Lacks conserved residue(s) required for the propagation of feature annotation.</text>
</comment>
<evidence type="ECO:0000256" key="1">
    <source>
        <dbReference type="ARBA" id="ARBA00004141"/>
    </source>
</evidence>
<dbReference type="InterPro" id="IPR018499">
    <property type="entry name" value="Tetraspanin/Peripherin"/>
</dbReference>
<feature type="transmembrane region" description="Helical" evidence="6">
    <location>
        <begin position="24"/>
        <end position="47"/>
    </location>
</feature>
<feature type="transmembrane region" description="Helical" evidence="6">
    <location>
        <begin position="59"/>
        <end position="81"/>
    </location>
</feature>
<organism evidence="8 9">
    <name type="scientific">Bicyclus anynana</name>
    <name type="common">Squinting bush brown butterfly</name>
    <dbReference type="NCBI Taxonomy" id="110368"/>
    <lineage>
        <taxon>Eukaryota</taxon>
        <taxon>Metazoa</taxon>
        <taxon>Ecdysozoa</taxon>
        <taxon>Arthropoda</taxon>
        <taxon>Hexapoda</taxon>
        <taxon>Insecta</taxon>
        <taxon>Pterygota</taxon>
        <taxon>Neoptera</taxon>
        <taxon>Endopterygota</taxon>
        <taxon>Lepidoptera</taxon>
        <taxon>Glossata</taxon>
        <taxon>Ditrysia</taxon>
        <taxon>Papilionoidea</taxon>
        <taxon>Nymphalidae</taxon>
        <taxon>Satyrinae</taxon>
        <taxon>Satyrini</taxon>
        <taxon>Mycalesina</taxon>
        <taxon>Bicyclus</taxon>
    </lineage>
</organism>
<feature type="transmembrane region" description="Helical" evidence="6">
    <location>
        <begin position="183"/>
        <end position="206"/>
    </location>
</feature>
<evidence type="ECO:0000313" key="9">
    <source>
        <dbReference type="RefSeq" id="XP_052737514.1"/>
    </source>
</evidence>
<evidence type="ECO:0000313" key="8">
    <source>
        <dbReference type="Proteomes" id="UP001652582"/>
    </source>
</evidence>
<feature type="compositionally biased region" description="Polar residues" evidence="7">
    <location>
        <begin position="237"/>
        <end position="250"/>
    </location>
</feature>
<protein>
    <recommendedName>
        <fullName evidence="6">Tetraspanin</fullName>
    </recommendedName>
</protein>
<dbReference type="Pfam" id="PF00335">
    <property type="entry name" value="Tetraspanin"/>
    <property type="match status" value="1"/>
</dbReference>
<dbReference type="RefSeq" id="XP_052737514.1">
    <property type="nucleotide sequence ID" value="XM_052881554.1"/>
</dbReference>
<keyword evidence="4 6" id="KW-1133">Transmembrane helix</keyword>
<evidence type="ECO:0000256" key="7">
    <source>
        <dbReference type="SAM" id="MobiDB-lite"/>
    </source>
</evidence>
<reference evidence="9" key="1">
    <citation type="submission" date="2025-08" db="UniProtKB">
        <authorList>
            <consortium name="RefSeq"/>
        </authorList>
    </citation>
    <scope>IDENTIFICATION</scope>
</reference>
<evidence type="ECO:0000256" key="6">
    <source>
        <dbReference type="RuleBase" id="RU361218"/>
    </source>
</evidence>
<dbReference type="PRINTS" id="PR00259">
    <property type="entry name" value="TMFOUR"/>
</dbReference>
<keyword evidence="8" id="KW-1185">Reference proteome</keyword>
<keyword evidence="5 6" id="KW-0472">Membrane</keyword>
<sequence length="250" mass="27572">MGFTVYAYYHSFALFYGGVTSGGFFTPALFTFVLGLFLLLVTLLGFFGSLKESTCLVNLYALVLTILLIMKFVVVILAFTLDTAAIKEFLHIPIEKYVTDLEIEMEIDRMQRSLNCCGNESFFDYVGMNFTSHNSVTVFPTPNGVVTVPASCCITEGQEYCFNIKTMGCQSALMSLFTRNSSAIGILGITVTIMKVLGIVFALLLARCIRRAKSERGLIAWTNTEREIAARQQQAQPTQDITNDSGSSNA</sequence>
<evidence type="ECO:0000256" key="2">
    <source>
        <dbReference type="ARBA" id="ARBA00006840"/>
    </source>
</evidence>
<keyword evidence="3 6" id="KW-0812">Transmembrane</keyword>
<comment type="similarity">
    <text evidence="2 6">Belongs to the tetraspanin (TM4SF) family.</text>
</comment>
<feature type="region of interest" description="Disordered" evidence="7">
    <location>
        <begin position="230"/>
        <end position="250"/>
    </location>
</feature>
<accession>A0ABM3LEM3</accession>
<evidence type="ECO:0000256" key="3">
    <source>
        <dbReference type="ARBA" id="ARBA00022692"/>
    </source>
</evidence>
<evidence type="ECO:0000256" key="4">
    <source>
        <dbReference type="ARBA" id="ARBA00022989"/>
    </source>
</evidence>
<dbReference type="GeneID" id="112057271"/>
<dbReference type="PIRSF" id="PIRSF002419">
    <property type="entry name" value="Tetraspanin"/>
    <property type="match status" value="1"/>
</dbReference>
<dbReference type="InterPro" id="IPR000301">
    <property type="entry name" value="Tetraspanin_animals"/>
</dbReference>
<proteinExistence type="inferred from homology"/>
<name>A0ABM3LEM3_BICAN</name>
<dbReference type="Gene3D" id="1.10.1450.10">
    <property type="entry name" value="Tetraspanin"/>
    <property type="match status" value="1"/>
</dbReference>
<dbReference type="SUPFAM" id="SSF48652">
    <property type="entry name" value="Tetraspanin"/>
    <property type="match status" value="1"/>
</dbReference>
<comment type="subcellular location">
    <subcellularLocation>
        <location evidence="1 6">Membrane</location>
        <topology evidence="1 6">Multi-pass membrane protein</topology>
    </subcellularLocation>
</comment>
<evidence type="ECO:0000256" key="5">
    <source>
        <dbReference type="ARBA" id="ARBA00023136"/>
    </source>
</evidence>